<feature type="signal peptide" evidence="1">
    <location>
        <begin position="1"/>
        <end position="18"/>
    </location>
</feature>
<name>A0A6M2BMN7_9GAMM</name>
<keyword evidence="3" id="KW-1185">Reference proteome</keyword>
<dbReference type="Proteomes" id="UP000472676">
    <property type="component" value="Unassembled WGS sequence"/>
</dbReference>
<dbReference type="PANTHER" id="PTHR33361:SF2">
    <property type="entry name" value="DUF885 DOMAIN-CONTAINING PROTEIN"/>
    <property type="match status" value="1"/>
</dbReference>
<dbReference type="Pfam" id="PF05960">
    <property type="entry name" value="DUF885"/>
    <property type="match status" value="1"/>
</dbReference>
<dbReference type="AlphaFoldDB" id="A0A6M2BMN7"/>
<organism evidence="2 3">
    <name type="scientific">Solimonas terrae</name>
    <dbReference type="NCBI Taxonomy" id="1396819"/>
    <lineage>
        <taxon>Bacteria</taxon>
        <taxon>Pseudomonadati</taxon>
        <taxon>Pseudomonadota</taxon>
        <taxon>Gammaproteobacteria</taxon>
        <taxon>Nevskiales</taxon>
        <taxon>Nevskiaceae</taxon>
        <taxon>Solimonas</taxon>
    </lineage>
</organism>
<proteinExistence type="predicted"/>
<comment type="caution">
    <text evidence="2">The sequence shown here is derived from an EMBL/GenBank/DDBJ whole genome shotgun (WGS) entry which is preliminary data.</text>
</comment>
<keyword evidence="1" id="KW-0732">Signal</keyword>
<accession>A0A6M2BMN7</accession>
<dbReference type="PANTHER" id="PTHR33361">
    <property type="entry name" value="GLR0591 PROTEIN"/>
    <property type="match status" value="1"/>
</dbReference>
<sequence>MKKLLWIVAILCCGTAFAAEPPAWVAESNRNADVLLKVLADFSPESAGQLGVDGHDEQVVDLGPKLEERSRKALQQAIDELQARRARTSDPAVLQDLDILIDSAQDNIETSRLNEQLLLPYYGVPNMVFSGIRALLDPRVPKERQAAALLRLRRYAGLEPGSTAITELAEARTQERFGDNELVGPYRGEVEQDLADAPRYIEGIAKLFADSGIKGYEAPLATLKAQLVAYDDWVSKDLLPHARADHRLPPALYADNLKQVGVEDLAPDELIRRAQLSFVEIQNEMRALAPLVARQKGYKSTDYRDVIHALKQDQVSGDAILPLYRDTLKAIEASIRRDHIVTLPQREAKIRLASEAESAQIPAPFMSPPRLIGNTGEYGEFVLPLNVPGKAGRSDMKMDDFTFKAAAWTLTAHEARPGHELQFAAMIEKGVSTARAVFAFNSVNVEGWALYAEAEMKPTFPLDGQLIGLQLRLMRAARAFLDPMVNLGRITPDEVNAFLQKQVCLSPAMAQAETDRYVFRSPGQATAYFVGYQAIMGIRAKAELALGDKFNRQRFHDFLLAQGLLPPKLLEKAVIEQFVPAELARP</sequence>
<dbReference type="RefSeq" id="WP_166251360.1">
    <property type="nucleotide sequence ID" value="NZ_JAAMOW010000001.1"/>
</dbReference>
<evidence type="ECO:0000256" key="1">
    <source>
        <dbReference type="SAM" id="SignalP"/>
    </source>
</evidence>
<dbReference type="EMBL" id="JAAMOW010000001">
    <property type="protein sequence ID" value="NGY03698.1"/>
    <property type="molecule type" value="Genomic_DNA"/>
</dbReference>
<gene>
    <name evidence="2" type="ORF">G7Y85_02875</name>
</gene>
<evidence type="ECO:0000313" key="3">
    <source>
        <dbReference type="Proteomes" id="UP000472676"/>
    </source>
</evidence>
<protein>
    <submittedName>
        <fullName evidence="2">DUF885 domain-containing protein</fullName>
    </submittedName>
</protein>
<reference evidence="2 3" key="1">
    <citation type="journal article" date="2014" name="Int. J. Syst. Evol. Microbiol.">
        <title>Solimonas terrae sp. nov., isolated from soil.</title>
        <authorList>
            <person name="Kim S.J."/>
            <person name="Moon J.Y."/>
            <person name="Weon H.Y."/>
            <person name="Ahn J.H."/>
            <person name="Chen W.M."/>
            <person name="Kwon S.W."/>
        </authorList>
    </citation>
    <scope>NUCLEOTIDE SEQUENCE [LARGE SCALE GENOMIC DNA]</scope>
    <source>
        <strain evidence="2 3">KIS83-12</strain>
    </source>
</reference>
<evidence type="ECO:0000313" key="2">
    <source>
        <dbReference type="EMBL" id="NGY03698.1"/>
    </source>
</evidence>
<feature type="chain" id="PRO_5026887257" evidence="1">
    <location>
        <begin position="19"/>
        <end position="586"/>
    </location>
</feature>
<dbReference type="InterPro" id="IPR010281">
    <property type="entry name" value="DUF885"/>
</dbReference>